<dbReference type="KEGG" id="sgra:EX895_001522"/>
<keyword evidence="2" id="KW-1185">Reference proteome</keyword>
<proteinExistence type="predicted"/>
<dbReference type="RefSeq" id="XP_029741722.1">
    <property type="nucleotide sequence ID" value="XM_029882121.1"/>
</dbReference>
<name>A0A4U7KZH4_9BASI</name>
<dbReference type="AlphaFoldDB" id="A0A4U7KZH4"/>
<evidence type="ECO:0000313" key="2">
    <source>
        <dbReference type="Proteomes" id="UP000306050"/>
    </source>
</evidence>
<dbReference type="GeneID" id="40724417"/>
<reference evidence="1 2" key="1">
    <citation type="submission" date="2019-05" db="EMBL/GenBank/DDBJ databases">
        <title>Sporisorium graminicola CBS 10092 draft sequencing and annotation.</title>
        <authorList>
            <person name="Solano-Gonzalez S."/>
            <person name="Caddick M.X."/>
            <person name="Darby A."/>
        </authorList>
    </citation>
    <scope>NUCLEOTIDE SEQUENCE [LARGE SCALE GENOMIC DNA]</scope>
    <source>
        <strain evidence="1 2">CBS 10092</strain>
    </source>
</reference>
<dbReference type="EMBL" id="SRRM01000004">
    <property type="protein sequence ID" value="TKY89737.1"/>
    <property type="molecule type" value="Genomic_DNA"/>
</dbReference>
<gene>
    <name evidence="1" type="ORF">EX895_001522</name>
</gene>
<evidence type="ECO:0000313" key="1">
    <source>
        <dbReference type="EMBL" id="TKY89737.1"/>
    </source>
</evidence>
<dbReference type="Proteomes" id="UP000306050">
    <property type="component" value="Chromosome SGRAM_11"/>
</dbReference>
<comment type="caution">
    <text evidence="1">The sequence shown here is derived from an EMBL/GenBank/DDBJ whole genome shotgun (WGS) entry which is preliminary data.</text>
</comment>
<protein>
    <submittedName>
        <fullName evidence="1">Uncharacterized protein</fullName>
    </submittedName>
</protein>
<organism evidence="1 2">
    <name type="scientific">Sporisorium graminicola</name>
    <dbReference type="NCBI Taxonomy" id="280036"/>
    <lineage>
        <taxon>Eukaryota</taxon>
        <taxon>Fungi</taxon>
        <taxon>Dikarya</taxon>
        <taxon>Basidiomycota</taxon>
        <taxon>Ustilaginomycotina</taxon>
        <taxon>Ustilaginomycetes</taxon>
        <taxon>Ustilaginales</taxon>
        <taxon>Ustilaginaceae</taxon>
        <taxon>Sporisorium</taxon>
    </lineage>
</organism>
<accession>A0A4U7KZH4</accession>
<sequence>MGFVGPFANVWTGRGDIARAWATFRNRGAVQISDWELAEWMTYGEASTRSTADWHADWEAHLDQMAIDNWMQGTGLSLHDRDDGFALLSWRHLRGATKQKPFNVATSLNNTLHTWDTDFYFAPTNNSFSLGAVHRPMHVAYSPTKQASVRRDLVKRQGNCGSSGSEWVGLNDNGGYWTCRTQNSATEPWTTYETNAWPNEGQFDAVDSDIGGEYAYNNGLKDLAADISNSAGDSNWKRSCLEVYSSGNQIANGFWQIGPNNDHDNGLGDC</sequence>